<evidence type="ECO:0000256" key="1">
    <source>
        <dbReference type="SAM" id="Coils"/>
    </source>
</evidence>
<dbReference type="RefSeq" id="WP_089716421.1">
    <property type="nucleotide sequence ID" value="NZ_FNEH01000021.1"/>
</dbReference>
<gene>
    <name evidence="2" type="ORF">SAMN04515654_12144</name>
</gene>
<dbReference type="EMBL" id="FNEH01000021">
    <property type="protein sequence ID" value="SDI96487.1"/>
    <property type="molecule type" value="Genomic_DNA"/>
</dbReference>
<organism evidence="2 3">
    <name type="scientific">Halanaerobium congolense</name>
    <dbReference type="NCBI Taxonomy" id="54121"/>
    <lineage>
        <taxon>Bacteria</taxon>
        <taxon>Bacillati</taxon>
        <taxon>Bacillota</taxon>
        <taxon>Clostridia</taxon>
        <taxon>Halanaerobiales</taxon>
        <taxon>Halanaerobiaceae</taxon>
        <taxon>Halanaerobium</taxon>
    </lineage>
</organism>
<proteinExistence type="predicted"/>
<dbReference type="Pfam" id="PF06319">
    <property type="entry name" value="MmcB-like"/>
    <property type="match status" value="1"/>
</dbReference>
<dbReference type="AlphaFoldDB" id="A0A1G8PVK4"/>
<accession>A0A1G8PVK4</accession>
<name>A0A1G8PVK4_9FIRM</name>
<protein>
    <recommendedName>
        <fullName evidence="4">MmcB family DNA repair protein</fullName>
    </recommendedName>
</protein>
<sequence length="272" mass="31918">MTNKNGVRATDIKKALSQYHSDSYKSTIFFEVKTGPTYFNSDLLIMDGLAIKKSWKNPKLTGYEIKVSRSDFLRDEKWRGYLDYCHKFYFVCPKGLISRDEIEALDENVGLIYYHEDYNNCRLHTMKAPVYRNIGFPPKELLYYILLSKVDRDKDPFYDSQADYFRELVDKKENNQSLGYAVRGKIGDVIVEQEKENNKLQKKLERYEGKEEILSQVISYLTQKGVLTGWDNILREDWKEKLDDVLGSNLASHEKYKIKNAIDSVEKLKKIL</sequence>
<dbReference type="InterPro" id="IPR009394">
    <property type="entry name" value="MmcB-like"/>
</dbReference>
<dbReference type="Proteomes" id="UP000198945">
    <property type="component" value="Unassembled WGS sequence"/>
</dbReference>
<reference evidence="2 3" key="1">
    <citation type="submission" date="2016-10" db="EMBL/GenBank/DDBJ databases">
        <authorList>
            <person name="de Groot N.N."/>
        </authorList>
    </citation>
    <scope>NUCLEOTIDE SEQUENCE [LARGE SCALE GENOMIC DNA]</scope>
    <source>
        <strain evidence="2 3">WG7</strain>
    </source>
</reference>
<keyword evidence="1" id="KW-0175">Coiled coil</keyword>
<evidence type="ECO:0008006" key="4">
    <source>
        <dbReference type="Google" id="ProtNLM"/>
    </source>
</evidence>
<feature type="coiled-coil region" evidence="1">
    <location>
        <begin position="190"/>
        <end position="217"/>
    </location>
</feature>
<evidence type="ECO:0000313" key="2">
    <source>
        <dbReference type="EMBL" id="SDI96487.1"/>
    </source>
</evidence>
<evidence type="ECO:0000313" key="3">
    <source>
        <dbReference type="Proteomes" id="UP000198945"/>
    </source>
</evidence>